<evidence type="ECO:0000313" key="9">
    <source>
        <dbReference type="Proteomes" id="UP001223978"/>
    </source>
</evidence>
<dbReference type="InterPro" id="IPR002129">
    <property type="entry name" value="PyrdxlP-dep_de-COase"/>
</dbReference>
<proteinExistence type="inferred from homology"/>
<evidence type="ECO:0000256" key="7">
    <source>
        <dbReference type="SAM" id="MobiDB-lite"/>
    </source>
</evidence>
<keyword evidence="5 6" id="KW-0456">Lyase</keyword>
<keyword evidence="3" id="KW-0210">Decarboxylase</keyword>
<keyword evidence="4 6" id="KW-0663">Pyridoxal phosphate</keyword>
<organism evidence="8 9">
    <name type="scientific">Streptomyces cavernicola</name>
    <dbReference type="NCBI Taxonomy" id="3043613"/>
    <lineage>
        <taxon>Bacteria</taxon>
        <taxon>Bacillati</taxon>
        <taxon>Actinomycetota</taxon>
        <taxon>Actinomycetes</taxon>
        <taxon>Kitasatosporales</taxon>
        <taxon>Streptomycetaceae</taxon>
        <taxon>Streptomyces</taxon>
    </lineage>
</organism>
<dbReference type="InterPro" id="IPR010977">
    <property type="entry name" value="Aromatic_deC"/>
</dbReference>
<evidence type="ECO:0000256" key="2">
    <source>
        <dbReference type="ARBA" id="ARBA00009533"/>
    </source>
</evidence>
<dbReference type="PANTHER" id="PTHR11999">
    <property type="entry name" value="GROUP II PYRIDOXAL-5-PHOSPHATE DECARBOXYLASE"/>
    <property type="match status" value="1"/>
</dbReference>
<sequence>MPLPTSRPTPSGGSGPDLPTATDSGTGVGAGSTGVGPSHMSPGEFRRCGHAVVDWIADYWQDLPSRPVTPPVTPGQVADRLPAQAPETGEDFGTLLQDLDTLILPGMAHWQHPGFLGFFPMTTSGPAVLAQMLTAGLNAQGMAWATNPAATELEQRVMDWLADLMALPDRFTRGGVIQDTASSAMLVALTAALWRRAGEQWRNHGSGPGYTVYTSTEANCSVHKAVRLSGLGDLQLRRIPVESHTQALRPDLLRQAVEADLSAGLTPVAAIATIGTTSTTAIDPLPAVADICRSHDVWLHVDGAYAGVAAICPELRWINDGLEHADSYSVNTHKWLLTGFECSPMWFADPAAVTQAMTVTQSYLREVTGDPRQAPDYRDWQIPLGRPFRALKLWFTLRWYGADGLRAHLRRGVELARIFADLVRGDDRFEVVAPSPFGLVCFRLRADCSVNAQLLKRLNAGGDILLSSTDVNGRFTLRMAAGGTATTADHIAHAWSRIRAEADRLTGTGHRSG</sequence>
<dbReference type="InterPro" id="IPR015421">
    <property type="entry name" value="PyrdxlP-dep_Trfase_major"/>
</dbReference>
<dbReference type="PRINTS" id="PR00800">
    <property type="entry name" value="YHDCRBOXLASE"/>
</dbReference>
<evidence type="ECO:0000256" key="6">
    <source>
        <dbReference type="RuleBase" id="RU000382"/>
    </source>
</evidence>
<gene>
    <name evidence="8" type="ORF">QIS96_05370</name>
</gene>
<reference evidence="8 9" key="1">
    <citation type="submission" date="2023-05" db="EMBL/GenBank/DDBJ databases">
        <title>Draft genome sequence of Streptomyces sp. B-S-A6 isolated from a cave soil in Thailand.</title>
        <authorList>
            <person name="Chamroensaksri N."/>
            <person name="Muangham S."/>
        </authorList>
    </citation>
    <scope>NUCLEOTIDE SEQUENCE [LARGE SCALE GENOMIC DNA]</scope>
    <source>
        <strain evidence="8 9">B-S-A6</strain>
    </source>
</reference>
<dbReference type="Gene3D" id="3.40.640.10">
    <property type="entry name" value="Type I PLP-dependent aspartate aminotransferase-like (Major domain)"/>
    <property type="match status" value="1"/>
</dbReference>
<name>A0ABT6S738_9ACTN</name>
<comment type="similarity">
    <text evidence="2 6">Belongs to the group II decarboxylase family.</text>
</comment>
<protein>
    <submittedName>
        <fullName evidence="8">Pyridoxal-dependent decarboxylase</fullName>
    </submittedName>
</protein>
<dbReference type="Pfam" id="PF00282">
    <property type="entry name" value="Pyridoxal_deC"/>
    <property type="match status" value="1"/>
</dbReference>
<dbReference type="PANTHER" id="PTHR11999:SF70">
    <property type="entry name" value="MIP05841P"/>
    <property type="match status" value="1"/>
</dbReference>
<dbReference type="Proteomes" id="UP001223978">
    <property type="component" value="Unassembled WGS sequence"/>
</dbReference>
<keyword evidence="9" id="KW-1185">Reference proteome</keyword>
<dbReference type="Gene3D" id="1.20.1340.10">
    <property type="entry name" value="dopa decarboxylase, N-terminal domain"/>
    <property type="match status" value="1"/>
</dbReference>
<accession>A0ABT6S738</accession>
<dbReference type="RefSeq" id="WP_282541202.1">
    <property type="nucleotide sequence ID" value="NZ_JASCIQ010000004.1"/>
</dbReference>
<comment type="caution">
    <text evidence="8">The sequence shown here is derived from an EMBL/GenBank/DDBJ whole genome shotgun (WGS) entry which is preliminary data.</text>
</comment>
<dbReference type="Gene3D" id="3.90.1150.10">
    <property type="entry name" value="Aspartate Aminotransferase, domain 1"/>
    <property type="match status" value="1"/>
</dbReference>
<evidence type="ECO:0000256" key="4">
    <source>
        <dbReference type="ARBA" id="ARBA00022898"/>
    </source>
</evidence>
<evidence type="ECO:0000256" key="3">
    <source>
        <dbReference type="ARBA" id="ARBA00022793"/>
    </source>
</evidence>
<dbReference type="EMBL" id="JASCIQ010000004">
    <property type="protein sequence ID" value="MDI3403253.1"/>
    <property type="molecule type" value="Genomic_DNA"/>
</dbReference>
<evidence type="ECO:0000313" key="8">
    <source>
        <dbReference type="EMBL" id="MDI3403253.1"/>
    </source>
</evidence>
<dbReference type="SUPFAM" id="SSF53383">
    <property type="entry name" value="PLP-dependent transferases"/>
    <property type="match status" value="1"/>
</dbReference>
<dbReference type="InterPro" id="IPR015422">
    <property type="entry name" value="PyrdxlP-dep_Trfase_small"/>
</dbReference>
<feature type="region of interest" description="Disordered" evidence="7">
    <location>
        <begin position="1"/>
        <end position="42"/>
    </location>
</feature>
<dbReference type="InterPro" id="IPR015424">
    <property type="entry name" value="PyrdxlP-dep_Trfase"/>
</dbReference>
<comment type="cofactor">
    <cofactor evidence="1 6">
        <name>pyridoxal 5'-phosphate</name>
        <dbReference type="ChEBI" id="CHEBI:597326"/>
    </cofactor>
</comment>
<evidence type="ECO:0000256" key="1">
    <source>
        <dbReference type="ARBA" id="ARBA00001933"/>
    </source>
</evidence>
<evidence type="ECO:0000256" key="5">
    <source>
        <dbReference type="ARBA" id="ARBA00023239"/>
    </source>
</evidence>